<feature type="domain" description="DUF1468" evidence="2">
    <location>
        <begin position="9"/>
        <end position="144"/>
    </location>
</feature>
<reference evidence="4 5" key="1">
    <citation type="submission" date="2018-06" db="EMBL/GenBank/DDBJ databases">
        <title>Complete genome of Desulfovibrio marinus P48SEP.</title>
        <authorList>
            <person name="Crispim J.S."/>
            <person name="Vidigal P.M.P."/>
            <person name="Silva L.C.F."/>
            <person name="Araujo L.C."/>
            <person name="Laguardia C.N."/>
            <person name="Dias R.S."/>
            <person name="Sousa M.P."/>
            <person name="Paula S.O."/>
            <person name="Silva C."/>
        </authorList>
    </citation>
    <scope>NUCLEOTIDE SEQUENCE [LARGE SCALE GENOMIC DNA]</scope>
    <source>
        <strain evidence="4 5">P48SEP</strain>
    </source>
</reference>
<feature type="transmembrane region" description="Helical" evidence="1">
    <location>
        <begin position="6"/>
        <end position="25"/>
    </location>
</feature>
<name>A0A6P1ZLZ2_9BACT</name>
<dbReference type="EMBL" id="CP039543">
    <property type="protein sequence ID" value="QJT08746.1"/>
    <property type="molecule type" value="Genomic_DNA"/>
</dbReference>
<gene>
    <name evidence="4" type="ORF">DQK91_02580</name>
    <name evidence="3" type="ORF">E8L03_07325</name>
</gene>
<keyword evidence="1" id="KW-1133">Transmembrane helix</keyword>
<evidence type="ECO:0000313" key="5">
    <source>
        <dbReference type="Proteomes" id="UP000434052"/>
    </source>
</evidence>
<dbReference type="Proteomes" id="UP000434052">
    <property type="component" value="Unassembled WGS sequence"/>
</dbReference>
<reference evidence="3 6" key="2">
    <citation type="submission" date="2019-04" db="EMBL/GenBank/DDBJ databases">
        <title>Isolation and culture of sulfate reducing bacteria from the cold seep of the South China Sea.</title>
        <authorList>
            <person name="Sun C."/>
            <person name="Liu R."/>
        </authorList>
    </citation>
    <scope>NUCLEOTIDE SEQUENCE [LARGE SCALE GENOMIC DNA]</scope>
    <source>
        <strain evidence="3 6">CS1</strain>
    </source>
</reference>
<evidence type="ECO:0000256" key="1">
    <source>
        <dbReference type="SAM" id="Phobius"/>
    </source>
</evidence>
<dbReference type="Proteomes" id="UP000503251">
    <property type="component" value="Chromosome"/>
</dbReference>
<evidence type="ECO:0000313" key="4">
    <source>
        <dbReference type="EMBL" id="TVM36826.1"/>
    </source>
</evidence>
<protein>
    <submittedName>
        <fullName evidence="3">Tripartite tricarboxylate transporter TctB family protein</fullName>
    </submittedName>
</protein>
<feature type="transmembrane region" description="Helical" evidence="1">
    <location>
        <begin position="37"/>
        <end position="56"/>
    </location>
</feature>
<dbReference type="AlphaFoldDB" id="A0A6P1ZLZ2"/>
<keyword evidence="6" id="KW-1185">Reference proteome</keyword>
<evidence type="ECO:0000259" key="2">
    <source>
        <dbReference type="Pfam" id="PF07331"/>
    </source>
</evidence>
<proteinExistence type="predicted"/>
<accession>A0A6P1ZLZ2</accession>
<dbReference type="InterPro" id="IPR009936">
    <property type="entry name" value="DUF1468"/>
</dbReference>
<keyword evidence="1" id="KW-0472">Membrane</keyword>
<evidence type="ECO:0000313" key="6">
    <source>
        <dbReference type="Proteomes" id="UP000503251"/>
    </source>
</evidence>
<dbReference type="Pfam" id="PF07331">
    <property type="entry name" value="TctB"/>
    <property type="match status" value="1"/>
</dbReference>
<evidence type="ECO:0000313" key="3">
    <source>
        <dbReference type="EMBL" id="QJT08746.1"/>
    </source>
</evidence>
<organism evidence="4 5">
    <name type="scientific">Oceanidesulfovibrio marinus</name>
    <dbReference type="NCBI Taxonomy" id="370038"/>
    <lineage>
        <taxon>Bacteria</taxon>
        <taxon>Pseudomonadati</taxon>
        <taxon>Thermodesulfobacteriota</taxon>
        <taxon>Desulfovibrionia</taxon>
        <taxon>Desulfovibrionales</taxon>
        <taxon>Desulfovibrionaceae</taxon>
        <taxon>Oceanidesulfovibrio</taxon>
    </lineage>
</organism>
<feature type="transmembrane region" description="Helical" evidence="1">
    <location>
        <begin position="119"/>
        <end position="141"/>
    </location>
</feature>
<sequence>MLLKKIDTWLSIVFFATGVVVYKMASGFDDIPSRFPILLAISFMVLSALLFVNTFFKVRRQNGPEEAPAHGCHRYIMPAMVTVVMCAYAAALEFAGFIAPSVLLMLFVGWVLGYRRSGLLLLVSLLFVLAVYGVFGVLLGVPLPRLPFME</sequence>
<dbReference type="RefSeq" id="WP_144233876.1">
    <property type="nucleotide sequence ID" value="NZ_CP039543.1"/>
</dbReference>
<dbReference type="EMBL" id="QMIF01000001">
    <property type="protein sequence ID" value="TVM36826.1"/>
    <property type="molecule type" value="Genomic_DNA"/>
</dbReference>
<keyword evidence="1" id="KW-0812">Transmembrane</keyword>
<dbReference type="OrthoDB" id="26645at872"/>
<feature type="transmembrane region" description="Helical" evidence="1">
    <location>
        <begin position="76"/>
        <end position="107"/>
    </location>
</feature>